<dbReference type="Proteomes" id="UP001470230">
    <property type="component" value="Unassembled WGS sequence"/>
</dbReference>
<feature type="compositionally biased region" description="Low complexity" evidence="1">
    <location>
        <begin position="44"/>
        <end position="69"/>
    </location>
</feature>
<keyword evidence="3" id="KW-1185">Reference proteome</keyword>
<evidence type="ECO:0000313" key="3">
    <source>
        <dbReference type="Proteomes" id="UP001470230"/>
    </source>
</evidence>
<reference evidence="2 3" key="1">
    <citation type="submission" date="2024-04" db="EMBL/GenBank/DDBJ databases">
        <title>Tritrichomonas musculus Genome.</title>
        <authorList>
            <person name="Alves-Ferreira E."/>
            <person name="Grigg M."/>
            <person name="Lorenzi H."/>
            <person name="Galac M."/>
        </authorList>
    </citation>
    <scope>NUCLEOTIDE SEQUENCE [LARGE SCALE GENOMIC DNA]</scope>
    <source>
        <strain evidence="2 3">EAF2021</strain>
    </source>
</reference>
<feature type="compositionally biased region" description="Polar residues" evidence="1">
    <location>
        <begin position="20"/>
        <end position="43"/>
    </location>
</feature>
<feature type="region of interest" description="Disordered" evidence="1">
    <location>
        <begin position="18"/>
        <end position="75"/>
    </location>
</feature>
<accession>A0ABR2JNM6</accession>
<evidence type="ECO:0000313" key="2">
    <source>
        <dbReference type="EMBL" id="KAK8880399.1"/>
    </source>
</evidence>
<organism evidence="2 3">
    <name type="scientific">Tritrichomonas musculus</name>
    <dbReference type="NCBI Taxonomy" id="1915356"/>
    <lineage>
        <taxon>Eukaryota</taxon>
        <taxon>Metamonada</taxon>
        <taxon>Parabasalia</taxon>
        <taxon>Tritrichomonadida</taxon>
        <taxon>Tritrichomonadidae</taxon>
        <taxon>Tritrichomonas</taxon>
    </lineage>
</organism>
<proteinExistence type="predicted"/>
<protein>
    <submittedName>
        <fullName evidence="2">Uncharacterized protein</fullName>
    </submittedName>
</protein>
<comment type="caution">
    <text evidence="2">The sequence shown here is derived from an EMBL/GenBank/DDBJ whole genome shotgun (WGS) entry which is preliminary data.</text>
</comment>
<sequence length="107" mass="11613">MSSKSNCTCTSSCITHESVTKNGQTVERTTKVDSNTDPSGQVHTTTTVTDTTIDPQGHKTTSTHTSTGGAAPIDFDHNDDFDAEFDRMKAKMDADFKDFTNDHPALK</sequence>
<dbReference type="EMBL" id="JAPFFF010000010">
    <property type="protein sequence ID" value="KAK8880399.1"/>
    <property type="molecule type" value="Genomic_DNA"/>
</dbReference>
<name>A0ABR2JNM6_9EUKA</name>
<gene>
    <name evidence="2" type="ORF">M9Y10_003071</name>
</gene>
<evidence type="ECO:0000256" key="1">
    <source>
        <dbReference type="SAM" id="MobiDB-lite"/>
    </source>
</evidence>